<organism evidence="1 2">
    <name type="scientific">Dermatophagoides pteronyssinus</name>
    <name type="common">European house dust mite</name>
    <dbReference type="NCBI Taxonomy" id="6956"/>
    <lineage>
        <taxon>Eukaryota</taxon>
        <taxon>Metazoa</taxon>
        <taxon>Ecdysozoa</taxon>
        <taxon>Arthropoda</taxon>
        <taxon>Chelicerata</taxon>
        <taxon>Arachnida</taxon>
        <taxon>Acari</taxon>
        <taxon>Acariformes</taxon>
        <taxon>Sarcoptiformes</taxon>
        <taxon>Astigmata</taxon>
        <taxon>Psoroptidia</taxon>
        <taxon>Analgoidea</taxon>
        <taxon>Pyroglyphidae</taxon>
        <taxon>Dermatophagoidinae</taxon>
        <taxon>Dermatophagoides</taxon>
    </lineage>
</organism>
<evidence type="ECO:0000313" key="1">
    <source>
        <dbReference type="EMBL" id="KAH9421995.1"/>
    </source>
</evidence>
<protein>
    <submittedName>
        <fullName evidence="1">Uncharacterized protein</fullName>
    </submittedName>
</protein>
<reference evidence="1 2" key="2">
    <citation type="journal article" date="2022" name="Mol. Biol. Evol.">
        <title>Comparative Genomics Reveals Insights into the Divergent Evolution of Astigmatic Mites and Household Pest Adaptations.</title>
        <authorList>
            <person name="Xiong Q."/>
            <person name="Wan A.T."/>
            <person name="Liu X."/>
            <person name="Fung C.S."/>
            <person name="Xiao X."/>
            <person name="Malainual N."/>
            <person name="Hou J."/>
            <person name="Wang L."/>
            <person name="Wang M."/>
            <person name="Yang K.Y."/>
            <person name="Cui Y."/>
            <person name="Leung E.L."/>
            <person name="Nong W."/>
            <person name="Shin S.K."/>
            <person name="Au S.W."/>
            <person name="Jeong K.Y."/>
            <person name="Chew F.T."/>
            <person name="Hui J.H."/>
            <person name="Leung T.F."/>
            <person name="Tungtrongchitr A."/>
            <person name="Zhong N."/>
            <person name="Liu Z."/>
            <person name="Tsui S.K."/>
        </authorList>
    </citation>
    <scope>NUCLEOTIDE SEQUENCE [LARGE SCALE GENOMIC DNA]</scope>
    <source>
        <strain evidence="1">Derp</strain>
    </source>
</reference>
<evidence type="ECO:0000313" key="2">
    <source>
        <dbReference type="Proteomes" id="UP000887458"/>
    </source>
</evidence>
<keyword evidence="2" id="KW-1185">Reference proteome</keyword>
<dbReference type="Proteomes" id="UP000887458">
    <property type="component" value="Unassembled WGS sequence"/>
</dbReference>
<accession>A0ABQ8JHV7</accession>
<dbReference type="EMBL" id="NJHN03000037">
    <property type="protein sequence ID" value="KAH9421995.1"/>
    <property type="molecule type" value="Genomic_DNA"/>
</dbReference>
<gene>
    <name evidence="1" type="ORF">DERP_002285</name>
</gene>
<reference evidence="1 2" key="1">
    <citation type="journal article" date="2018" name="J. Allergy Clin. Immunol.">
        <title>High-quality assembly of Dermatophagoides pteronyssinus genome and transcriptome reveals a wide range of novel allergens.</title>
        <authorList>
            <person name="Liu X.Y."/>
            <person name="Yang K.Y."/>
            <person name="Wang M.Q."/>
            <person name="Kwok J.S."/>
            <person name="Zeng X."/>
            <person name="Yang Z."/>
            <person name="Xiao X.J."/>
            <person name="Lau C.P."/>
            <person name="Li Y."/>
            <person name="Huang Z.M."/>
            <person name="Ba J.G."/>
            <person name="Yim A.K."/>
            <person name="Ouyang C.Y."/>
            <person name="Ngai S.M."/>
            <person name="Chan T.F."/>
            <person name="Leung E.L."/>
            <person name="Liu L."/>
            <person name="Liu Z.G."/>
            <person name="Tsui S.K."/>
        </authorList>
    </citation>
    <scope>NUCLEOTIDE SEQUENCE [LARGE SCALE GENOMIC DNA]</scope>
    <source>
        <strain evidence="1">Derp</strain>
    </source>
</reference>
<sequence length="68" mass="8089">MTKIVKNISVGTRDFHGCYSYSATMIIRPESQLVHDDDDVWNRFFIFHFLLAKIFNIPKPEIKRPNNY</sequence>
<proteinExistence type="predicted"/>
<comment type="caution">
    <text evidence="1">The sequence shown here is derived from an EMBL/GenBank/DDBJ whole genome shotgun (WGS) entry which is preliminary data.</text>
</comment>
<name>A0ABQ8JHV7_DERPT</name>